<organism evidence="6 7">
    <name type="scientific">Sinocyclocheilus rhinocerous</name>
    <dbReference type="NCBI Taxonomy" id="307959"/>
    <lineage>
        <taxon>Eukaryota</taxon>
        <taxon>Metazoa</taxon>
        <taxon>Chordata</taxon>
        <taxon>Craniata</taxon>
        <taxon>Vertebrata</taxon>
        <taxon>Euteleostomi</taxon>
        <taxon>Actinopterygii</taxon>
        <taxon>Neopterygii</taxon>
        <taxon>Teleostei</taxon>
        <taxon>Ostariophysi</taxon>
        <taxon>Cypriniformes</taxon>
        <taxon>Cyprinidae</taxon>
        <taxon>Cyprininae</taxon>
        <taxon>Sinocyclocheilus</taxon>
    </lineage>
</organism>
<protein>
    <submittedName>
        <fullName evidence="6">Peroxisomal biogenesis factor 11 beta</fullName>
    </submittedName>
</protein>
<reference evidence="6" key="2">
    <citation type="submission" date="2025-09" db="UniProtKB">
        <authorList>
            <consortium name="Ensembl"/>
        </authorList>
    </citation>
    <scope>IDENTIFICATION</scope>
</reference>
<dbReference type="Ensembl" id="ENSSRHT00000067193.1">
    <property type="protein sequence ID" value="ENSSRHP00000065395.1"/>
    <property type="gene ID" value="ENSSRHG00000032562.1"/>
</dbReference>
<accession>A0A673KQV7</accession>
<dbReference type="AlphaFoldDB" id="A0A673KQV7"/>
<keyword evidence="5" id="KW-1133">Transmembrane helix</keyword>
<evidence type="ECO:0000313" key="7">
    <source>
        <dbReference type="Proteomes" id="UP000472270"/>
    </source>
</evidence>
<reference evidence="6" key="1">
    <citation type="submission" date="2025-08" db="UniProtKB">
        <authorList>
            <consortium name="Ensembl"/>
        </authorList>
    </citation>
    <scope>IDENTIFICATION</scope>
</reference>
<keyword evidence="3" id="KW-0576">Peroxisome</keyword>
<evidence type="ECO:0000256" key="1">
    <source>
        <dbReference type="ARBA" id="ARBA00022593"/>
    </source>
</evidence>
<name>A0A673KQV7_9TELE</name>
<dbReference type="InterPro" id="IPR008733">
    <property type="entry name" value="PEX11"/>
</dbReference>
<dbReference type="GO" id="GO:0016559">
    <property type="term" value="P:peroxisome fission"/>
    <property type="evidence" value="ECO:0007669"/>
    <property type="project" value="InterPro"/>
</dbReference>
<keyword evidence="2 5" id="KW-0472">Membrane</keyword>
<keyword evidence="7" id="KW-1185">Reference proteome</keyword>
<dbReference type="Pfam" id="PF05648">
    <property type="entry name" value="PEX11"/>
    <property type="match status" value="2"/>
</dbReference>
<dbReference type="PANTHER" id="PTHR12652:SF7">
    <property type="entry name" value="PEROXISOMAL MEMBRANE PROTEIN 11B"/>
    <property type="match status" value="1"/>
</dbReference>
<feature type="transmembrane region" description="Helical" evidence="5">
    <location>
        <begin position="178"/>
        <end position="199"/>
    </location>
</feature>
<keyword evidence="1" id="KW-0962">Peroxisome biogenesis</keyword>
<dbReference type="GO" id="GO:0005778">
    <property type="term" value="C:peroxisomal membrane"/>
    <property type="evidence" value="ECO:0007669"/>
    <property type="project" value="UniProtKB-SubCell"/>
</dbReference>
<evidence type="ECO:0000256" key="4">
    <source>
        <dbReference type="ARBA" id="ARBA00046271"/>
    </source>
</evidence>
<evidence type="ECO:0000256" key="2">
    <source>
        <dbReference type="ARBA" id="ARBA00023136"/>
    </source>
</evidence>
<evidence type="ECO:0000256" key="3">
    <source>
        <dbReference type="ARBA" id="ARBA00023140"/>
    </source>
</evidence>
<keyword evidence="5" id="KW-0812">Transmembrane</keyword>
<proteinExistence type="predicted"/>
<sequence>HRNKLRFKIYSNRKLAAQYACTLLGYTLQRGGARAELLNTIRQLEAHMSLTRKLVGRIRVGHHWFPLDNKFYLFALILNLTRDAYETRLLMERESRSSAAKSFNCSPSPLTLSPENGGELPLTPSPSSALSAGLIKQFQLLITVLRSNPPLLLDLLKNLCDVFIPLDRLGLYPTGSGFVGACGLTSSVLSILTIVHPWLKLKP</sequence>
<comment type="subcellular location">
    <subcellularLocation>
        <location evidence="4">Peroxisome membrane</location>
    </subcellularLocation>
</comment>
<evidence type="ECO:0000256" key="5">
    <source>
        <dbReference type="SAM" id="Phobius"/>
    </source>
</evidence>
<dbReference type="PANTHER" id="PTHR12652">
    <property type="entry name" value="PEROXISOMAL BIOGENESIS FACTOR 11"/>
    <property type="match status" value="1"/>
</dbReference>
<evidence type="ECO:0000313" key="6">
    <source>
        <dbReference type="Ensembl" id="ENSSRHP00000065395.1"/>
    </source>
</evidence>
<dbReference type="Proteomes" id="UP000472270">
    <property type="component" value="Unassembled WGS sequence"/>
</dbReference>